<sequence length="84" mass="9560">MKKFIATCQRPSIPVWDAKGFLHPRRNQTGCGTTFTNLCVVFETNFKQKNGVYKSSCPSQNLTSPYHLSISGFLLELFRALKLF</sequence>
<name>A0ACC2LDH0_PERAE</name>
<comment type="caution">
    <text evidence="1">The sequence shown here is derived from an EMBL/GenBank/DDBJ whole genome shotgun (WGS) entry which is preliminary data.</text>
</comment>
<proteinExistence type="predicted"/>
<dbReference type="EMBL" id="CM056815">
    <property type="protein sequence ID" value="KAJ8631500.1"/>
    <property type="molecule type" value="Genomic_DNA"/>
</dbReference>
<organism evidence="1 2">
    <name type="scientific">Persea americana</name>
    <name type="common">Avocado</name>
    <dbReference type="NCBI Taxonomy" id="3435"/>
    <lineage>
        <taxon>Eukaryota</taxon>
        <taxon>Viridiplantae</taxon>
        <taxon>Streptophyta</taxon>
        <taxon>Embryophyta</taxon>
        <taxon>Tracheophyta</taxon>
        <taxon>Spermatophyta</taxon>
        <taxon>Magnoliopsida</taxon>
        <taxon>Magnoliidae</taxon>
        <taxon>Laurales</taxon>
        <taxon>Lauraceae</taxon>
        <taxon>Persea</taxon>
    </lineage>
</organism>
<dbReference type="Proteomes" id="UP001234297">
    <property type="component" value="Chromosome 7"/>
</dbReference>
<evidence type="ECO:0000313" key="1">
    <source>
        <dbReference type="EMBL" id="KAJ8631500.1"/>
    </source>
</evidence>
<reference evidence="1 2" key="1">
    <citation type="journal article" date="2022" name="Hortic Res">
        <title>A haplotype resolved chromosomal level avocado genome allows analysis of novel avocado genes.</title>
        <authorList>
            <person name="Nath O."/>
            <person name="Fletcher S.J."/>
            <person name="Hayward A."/>
            <person name="Shaw L.M."/>
            <person name="Masouleh A.K."/>
            <person name="Furtado A."/>
            <person name="Henry R.J."/>
            <person name="Mitter N."/>
        </authorList>
    </citation>
    <scope>NUCLEOTIDE SEQUENCE [LARGE SCALE GENOMIC DNA]</scope>
    <source>
        <strain evidence="2">cv. Hass</strain>
    </source>
</reference>
<keyword evidence="2" id="KW-1185">Reference proteome</keyword>
<gene>
    <name evidence="1" type="ORF">MRB53_024823</name>
</gene>
<accession>A0ACC2LDH0</accession>
<evidence type="ECO:0000313" key="2">
    <source>
        <dbReference type="Proteomes" id="UP001234297"/>
    </source>
</evidence>
<protein>
    <submittedName>
        <fullName evidence="1">Uncharacterized protein</fullName>
    </submittedName>
</protein>